<comment type="caution">
    <text evidence="2">The sequence shown here is derived from an EMBL/GenBank/DDBJ whole genome shotgun (WGS) entry which is preliminary data.</text>
</comment>
<protein>
    <recommendedName>
        <fullName evidence="1">Hemerythrin-like domain-containing protein</fullName>
    </recommendedName>
</protein>
<dbReference type="PANTHER" id="PTHR39966:SF1">
    <property type="entry name" value="HEMERYTHRIN-LIKE DOMAIN-CONTAINING PROTEIN"/>
    <property type="match status" value="1"/>
</dbReference>
<dbReference type="CDD" id="cd12108">
    <property type="entry name" value="Hr-like"/>
    <property type="match status" value="1"/>
</dbReference>
<dbReference type="Proteomes" id="UP000178681">
    <property type="component" value="Unassembled WGS sequence"/>
</dbReference>
<dbReference type="STRING" id="1798377.A2872_02485"/>
<dbReference type="InterPro" id="IPR012312">
    <property type="entry name" value="Hemerythrin-like"/>
</dbReference>
<evidence type="ECO:0000259" key="1">
    <source>
        <dbReference type="Pfam" id="PF01814"/>
    </source>
</evidence>
<dbReference type="EMBL" id="MFJG01000005">
    <property type="protein sequence ID" value="OGG07446.1"/>
    <property type="molecule type" value="Genomic_DNA"/>
</dbReference>
<name>A0A1F5Z4U0_9BACT</name>
<sequence>MAAKPTADLIEEHGGIMLMLLIMGKVASKLEKDETIEQDHLNKIVEFLRNFADKCHHGKEEGILFPELLKLSEDKKVVNELLGDHKTGRDLIRGIGDSIGSYQTGSPDAYHIAVNFREYIHILTKHIEKENEILFPMADKQLSPEMQEVIGAQFVTLEKEVIGVGKHEQYHGWLDELKKIYLV</sequence>
<dbReference type="Gene3D" id="1.20.120.520">
    <property type="entry name" value="nmb1532 protein domain like"/>
    <property type="match status" value="1"/>
</dbReference>
<gene>
    <name evidence="2" type="ORF">A2872_02485</name>
</gene>
<dbReference type="GO" id="GO:0005886">
    <property type="term" value="C:plasma membrane"/>
    <property type="evidence" value="ECO:0007669"/>
    <property type="project" value="TreeGrafter"/>
</dbReference>
<reference evidence="2 3" key="1">
    <citation type="journal article" date="2016" name="Nat. Commun.">
        <title>Thousands of microbial genomes shed light on interconnected biogeochemical processes in an aquifer system.</title>
        <authorList>
            <person name="Anantharaman K."/>
            <person name="Brown C.T."/>
            <person name="Hug L.A."/>
            <person name="Sharon I."/>
            <person name="Castelle C.J."/>
            <person name="Probst A.J."/>
            <person name="Thomas B.C."/>
            <person name="Singh A."/>
            <person name="Wilkins M.J."/>
            <person name="Karaoz U."/>
            <person name="Brodie E.L."/>
            <person name="Williams K.H."/>
            <person name="Hubbard S.S."/>
            <person name="Banfield J.F."/>
        </authorList>
    </citation>
    <scope>NUCLEOTIDE SEQUENCE [LARGE SCALE GENOMIC DNA]</scope>
</reference>
<proteinExistence type="predicted"/>
<accession>A0A1F5Z4U0</accession>
<dbReference type="AlphaFoldDB" id="A0A1F5Z4U0"/>
<dbReference type="Pfam" id="PF01814">
    <property type="entry name" value="Hemerythrin"/>
    <property type="match status" value="1"/>
</dbReference>
<evidence type="ECO:0000313" key="2">
    <source>
        <dbReference type="EMBL" id="OGG07446.1"/>
    </source>
</evidence>
<dbReference type="PANTHER" id="PTHR39966">
    <property type="entry name" value="BLL2471 PROTEIN-RELATED"/>
    <property type="match status" value="1"/>
</dbReference>
<evidence type="ECO:0000313" key="3">
    <source>
        <dbReference type="Proteomes" id="UP000178681"/>
    </source>
</evidence>
<feature type="domain" description="Hemerythrin-like" evidence="1">
    <location>
        <begin position="6"/>
        <end position="138"/>
    </location>
</feature>
<organism evidence="2 3">
    <name type="scientific">Candidatus Gottesmanbacteria bacterium RIFCSPHIGHO2_01_FULL_42_12</name>
    <dbReference type="NCBI Taxonomy" id="1798377"/>
    <lineage>
        <taxon>Bacteria</taxon>
        <taxon>Candidatus Gottesmaniibacteriota</taxon>
    </lineage>
</organism>